<dbReference type="EMBL" id="QXFX01003017">
    <property type="protein sequence ID" value="KAE9071809.1"/>
    <property type="molecule type" value="Genomic_DNA"/>
</dbReference>
<name>A0A6G0JYT3_9STRA</name>
<gene>
    <name evidence="2" type="ORF">PF010_g25724</name>
</gene>
<evidence type="ECO:0000313" key="3">
    <source>
        <dbReference type="Proteomes" id="UP000488956"/>
    </source>
</evidence>
<feature type="compositionally biased region" description="Low complexity" evidence="1">
    <location>
        <begin position="77"/>
        <end position="108"/>
    </location>
</feature>
<comment type="caution">
    <text evidence="2">The sequence shown here is derived from an EMBL/GenBank/DDBJ whole genome shotgun (WGS) entry which is preliminary data.</text>
</comment>
<proteinExistence type="predicted"/>
<dbReference type="AlphaFoldDB" id="A0A6G0JYT3"/>
<feature type="compositionally biased region" description="Low complexity" evidence="1">
    <location>
        <begin position="55"/>
        <end position="68"/>
    </location>
</feature>
<dbReference type="Proteomes" id="UP000488956">
    <property type="component" value="Unassembled WGS sequence"/>
</dbReference>
<accession>A0A6G0JYT3</accession>
<feature type="region of interest" description="Disordered" evidence="1">
    <location>
        <begin position="1"/>
        <end position="108"/>
    </location>
</feature>
<evidence type="ECO:0000313" key="2">
    <source>
        <dbReference type="EMBL" id="KAE9071809.1"/>
    </source>
</evidence>
<protein>
    <submittedName>
        <fullName evidence="2">Uncharacterized protein</fullName>
    </submittedName>
</protein>
<organism evidence="2 3">
    <name type="scientific">Phytophthora fragariae</name>
    <dbReference type="NCBI Taxonomy" id="53985"/>
    <lineage>
        <taxon>Eukaryota</taxon>
        <taxon>Sar</taxon>
        <taxon>Stramenopiles</taxon>
        <taxon>Oomycota</taxon>
        <taxon>Peronosporomycetes</taxon>
        <taxon>Peronosporales</taxon>
        <taxon>Peronosporaceae</taxon>
        <taxon>Phytophthora</taxon>
    </lineage>
</organism>
<reference evidence="2 3" key="1">
    <citation type="submission" date="2018-09" db="EMBL/GenBank/DDBJ databases">
        <title>Genomic investigation of the strawberry pathogen Phytophthora fragariae indicates pathogenicity is determined by transcriptional variation in three key races.</title>
        <authorList>
            <person name="Adams T.M."/>
            <person name="Armitage A.D."/>
            <person name="Sobczyk M.K."/>
            <person name="Bates H.J."/>
            <person name="Dunwell J.M."/>
            <person name="Nellist C.F."/>
            <person name="Harrison R.J."/>
        </authorList>
    </citation>
    <scope>NUCLEOTIDE SEQUENCE [LARGE SCALE GENOMIC DNA]</scope>
    <source>
        <strain evidence="2 3">ONT-3</strain>
    </source>
</reference>
<evidence type="ECO:0000256" key="1">
    <source>
        <dbReference type="SAM" id="MobiDB-lite"/>
    </source>
</evidence>
<sequence>MWPAVATCSSSGIGAGCLGRPRPRSISTVAPVSPPAPLLPCRLPTLSAPTPRPSPVRASRRSPSGRSAHLSSWSFLGPASSPRAAGAASRTPSPPSAATAFVAAASVS</sequence>